<keyword evidence="3" id="KW-1185">Reference proteome</keyword>
<gene>
    <name evidence="2" type="ORF">SAMN04487961_3469</name>
</gene>
<reference evidence="3" key="1">
    <citation type="submission" date="2016-10" db="EMBL/GenBank/DDBJ databases">
        <authorList>
            <person name="Varghese N."/>
            <person name="Submissions S."/>
        </authorList>
    </citation>
    <scope>NUCLEOTIDE SEQUENCE [LARGE SCALE GENOMIC DNA]</scope>
    <source>
        <strain evidence="3">CGMCC 1.6775</strain>
    </source>
</reference>
<evidence type="ECO:0000313" key="3">
    <source>
        <dbReference type="Proteomes" id="UP000199339"/>
    </source>
</evidence>
<organism evidence="2 3">
    <name type="scientific">Marinobacter pelagius</name>
    <dbReference type="NCBI Taxonomy" id="379482"/>
    <lineage>
        <taxon>Bacteria</taxon>
        <taxon>Pseudomonadati</taxon>
        <taxon>Pseudomonadota</taxon>
        <taxon>Gammaproteobacteria</taxon>
        <taxon>Pseudomonadales</taxon>
        <taxon>Marinobacteraceae</taxon>
        <taxon>Marinobacter</taxon>
    </lineage>
</organism>
<dbReference type="OrthoDB" id="9798130at2"/>
<dbReference type="PIRSF" id="PIRSF025560">
    <property type="entry name" value="UCP025560"/>
    <property type="match status" value="1"/>
</dbReference>
<dbReference type="InterPro" id="IPR008309">
    <property type="entry name" value="YdbL"/>
</dbReference>
<protein>
    <recommendedName>
        <fullName evidence="4">DUF1318 domain-containing protein</fullName>
    </recommendedName>
</protein>
<dbReference type="RefSeq" id="WP_092006756.1">
    <property type="nucleotide sequence ID" value="NZ_FOUR01000011.1"/>
</dbReference>
<dbReference type="AlphaFoldDB" id="A0A1I5AC83"/>
<accession>A0A1I5AC83</accession>
<evidence type="ECO:0000256" key="1">
    <source>
        <dbReference type="SAM" id="SignalP"/>
    </source>
</evidence>
<name>A0A1I5AC83_9GAMM</name>
<dbReference type="Pfam" id="PF07027">
    <property type="entry name" value="DUF1318"/>
    <property type="match status" value="1"/>
</dbReference>
<dbReference type="EMBL" id="FOUR01000011">
    <property type="protein sequence ID" value="SFN60023.1"/>
    <property type="molecule type" value="Genomic_DNA"/>
</dbReference>
<proteinExistence type="predicted"/>
<evidence type="ECO:0000313" key="2">
    <source>
        <dbReference type="EMBL" id="SFN60023.1"/>
    </source>
</evidence>
<feature type="chain" id="PRO_5011476310" description="DUF1318 domain-containing protein" evidence="1">
    <location>
        <begin position="23"/>
        <end position="114"/>
    </location>
</feature>
<dbReference type="Proteomes" id="UP000199339">
    <property type="component" value="Unassembled WGS sequence"/>
</dbReference>
<sequence length="114" mass="12348">MRLFSKFGVLVLALCLSLPALAMSLEEAKQQLDTAKQSGLVGETPTGYLAVVKADGNAREIVDAINEARRQEYSRIAAKHNIPVAEVEAVAGKKAVEKTPAGQFVRIGDKWVRK</sequence>
<evidence type="ECO:0008006" key="4">
    <source>
        <dbReference type="Google" id="ProtNLM"/>
    </source>
</evidence>
<keyword evidence="1" id="KW-0732">Signal</keyword>
<feature type="signal peptide" evidence="1">
    <location>
        <begin position="1"/>
        <end position="22"/>
    </location>
</feature>